<reference evidence="1" key="1">
    <citation type="journal article" date="2013" name="Genetics">
        <title>The draft genome and transcriptome of Panagrellus redivivus are shaped by the harsh demands of a free-living lifestyle.</title>
        <authorList>
            <person name="Srinivasan J."/>
            <person name="Dillman A.R."/>
            <person name="Macchietto M.G."/>
            <person name="Heikkinen L."/>
            <person name="Lakso M."/>
            <person name="Fracchia K.M."/>
            <person name="Antoshechkin I."/>
            <person name="Mortazavi A."/>
            <person name="Wong G."/>
            <person name="Sternberg P.W."/>
        </authorList>
    </citation>
    <scope>NUCLEOTIDE SEQUENCE [LARGE SCALE GENOMIC DNA]</scope>
    <source>
        <strain evidence="1">MT8872</strain>
    </source>
</reference>
<evidence type="ECO:0000313" key="2">
    <source>
        <dbReference type="WBParaSite" id="Pan_g20820.t1"/>
    </source>
</evidence>
<dbReference type="Proteomes" id="UP000492821">
    <property type="component" value="Unassembled WGS sequence"/>
</dbReference>
<reference evidence="2" key="2">
    <citation type="submission" date="2020-10" db="UniProtKB">
        <authorList>
            <consortium name="WormBaseParasite"/>
        </authorList>
    </citation>
    <scope>IDENTIFICATION</scope>
</reference>
<organism evidence="1 2">
    <name type="scientific">Panagrellus redivivus</name>
    <name type="common">Microworm</name>
    <dbReference type="NCBI Taxonomy" id="6233"/>
    <lineage>
        <taxon>Eukaryota</taxon>
        <taxon>Metazoa</taxon>
        <taxon>Ecdysozoa</taxon>
        <taxon>Nematoda</taxon>
        <taxon>Chromadorea</taxon>
        <taxon>Rhabditida</taxon>
        <taxon>Tylenchina</taxon>
        <taxon>Panagrolaimomorpha</taxon>
        <taxon>Panagrolaimoidea</taxon>
        <taxon>Panagrolaimidae</taxon>
        <taxon>Panagrellus</taxon>
    </lineage>
</organism>
<keyword evidence="1" id="KW-1185">Reference proteome</keyword>
<proteinExistence type="predicted"/>
<sequence length="211" mass="23626">MKLPVERKSAIQLENHAGNDITSDCGASTDHPGLVPSPFHPSTLPSCSSEGVEERYSCGYLIHRRSPSVKLLNGSLPLRIEQPTPPISHWLYWLVSVMTVSMVHPHRQACTNPRCCRTEVTTWNRRRRLLKRHLAPLQGLIDSQLRRSRHLSSFGMLNASAVLSSDTREIDRSVVKKMTETFDEIRESSISATQAPSESIMANIRAVFGTL</sequence>
<evidence type="ECO:0000313" key="1">
    <source>
        <dbReference type="Proteomes" id="UP000492821"/>
    </source>
</evidence>
<accession>A0A7E4VGF8</accession>
<dbReference type="WBParaSite" id="Pan_g20820.t1">
    <property type="protein sequence ID" value="Pan_g20820.t1"/>
    <property type="gene ID" value="Pan_g20820"/>
</dbReference>
<name>A0A7E4VGF8_PANRE</name>
<dbReference type="AlphaFoldDB" id="A0A7E4VGF8"/>
<protein>
    <submittedName>
        <fullName evidence="2">Uncharacterized protein</fullName>
    </submittedName>
</protein>